<proteinExistence type="predicted"/>
<keyword evidence="3" id="KW-1185">Reference proteome</keyword>
<evidence type="ECO:0000313" key="2">
    <source>
        <dbReference type="EMBL" id="VDM23056.1"/>
    </source>
</evidence>
<dbReference type="InterPro" id="IPR001478">
    <property type="entry name" value="PDZ"/>
</dbReference>
<dbReference type="InterPro" id="IPR036034">
    <property type="entry name" value="PDZ_sf"/>
</dbReference>
<dbReference type="Proteomes" id="UP000270924">
    <property type="component" value="Unassembled WGS sequence"/>
</dbReference>
<dbReference type="PROSITE" id="PS50106">
    <property type="entry name" value="PDZ"/>
    <property type="match status" value="1"/>
</dbReference>
<dbReference type="SMART" id="SM00228">
    <property type="entry name" value="PDZ"/>
    <property type="match status" value="2"/>
</dbReference>
<dbReference type="AlphaFoldDB" id="A0A3P7ET24"/>
<name>A0A3P7ET24_WUCBA</name>
<gene>
    <name evidence="2" type="ORF">WBA_LOCUS12798</name>
</gene>
<dbReference type="Gene3D" id="2.30.42.10">
    <property type="match status" value="1"/>
</dbReference>
<dbReference type="PANTHER" id="PTHR31327">
    <property type="entry name" value="SPERM MEIOSIS PDZ DOMAIN CONTAINING PROTEINS-RELATED"/>
    <property type="match status" value="1"/>
</dbReference>
<dbReference type="SUPFAM" id="SSF50156">
    <property type="entry name" value="PDZ domain-like"/>
    <property type="match status" value="1"/>
</dbReference>
<sequence>MPRSSLRQKSCKGNKRANNFPTKIAVTVILKKPFGLRINKGDLRVTLVESRGSSVGQVGVGDKIIAINHEKLLTVKDLNEQLSKPGKNARVTLERCGFSCCKHMITTVETLTVEKGSSLKVLRAVEVYMVQIRIESFPDMDLSQELGLSVKYDNKEQLQVAGVIPGSLASVHLRPGDIIKEVNGEYITSKTMLAFWIRHGFDTKRQIQILVQTGVEDDPHIEMPEDVQQIAQKQSFANDESVGYYEPPLRHLVANKDKPASVSNGEIVFTAKLTILRSKKLPKSMISLMKQTNSLTGKHITISMEEPKEMGICSDYDETTLRHVHKNK</sequence>
<feature type="domain" description="PDZ" evidence="1">
    <location>
        <begin position="131"/>
        <end position="192"/>
    </location>
</feature>
<protein>
    <recommendedName>
        <fullName evidence="1">PDZ domain-containing protein</fullName>
    </recommendedName>
</protein>
<dbReference type="FunCoup" id="A0A3P7ET24">
    <property type="interactions" value="82"/>
</dbReference>
<dbReference type="OMA" id="HIEMPED"/>
<dbReference type="OrthoDB" id="4217619at2759"/>
<dbReference type="Pfam" id="PF00595">
    <property type="entry name" value="PDZ"/>
    <property type="match status" value="1"/>
</dbReference>
<dbReference type="InterPro" id="IPR040264">
    <property type="entry name" value="T15H9.4-like"/>
</dbReference>
<evidence type="ECO:0000313" key="3">
    <source>
        <dbReference type="Proteomes" id="UP000270924"/>
    </source>
</evidence>
<dbReference type="EMBL" id="UYWW01013136">
    <property type="protein sequence ID" value="VDM23056.1"/>
    <property type="molecule type" value="Genomic_DNA"/>
</dbReference>
<evidence type="ECO:0000259" key="1">
    <source>
        <dbReference type="PROSITE" id="PS50106"/>
    </source>
</evidence>
<reference evidence="2 3" key="1">
    <citation type="submission" date="2018-11" db="EMBL/GenBank/DDBJ databases">
        <authorList>
            <consortium name="Pathogen Informatics"/>
        </authorList>
    </citation>
    <scope>NUCLEOTIDE SEQUENCE [LARGE SCALE GENOMIC DNA]</scope>
</reference>
<dbReference type="PANTHER" id="PTHR31327:SF3">
    <property type="entry name" value="PDZ DOMAIN-CONTAINING PROTEIN"/>
    <property type="match status" value="1"/>
</dbReference>
<dbReference type="InParanoid" id="A0A3P7ET24"/>
<organism evidence="2 3">
    <name type="scientific">Wuchereria bancrofti</name>
    <dbReference type="NCBI Taxonomy" id="6293"/>
    <lineage>
        <taxon>Eukaryota</taxon>
        <taxon>Metazoa</taxon>
        <taxon>Ecdysozoa</taxon>
        <taxon>Nematoda</taxon>
        <taxon>Chromadorea</taxon>
        <taxon>Rhabditida</taxon>
        <taxon>Spirurina</taxon>
        <taxon>Spiruromorpha</taxon>
        <taxon>Filarioidea</taxon>
        <taxon>Onchocercidae</taxon>
        <taxon>Wuchereria</taxon>
    </lineage>
</organism>
<accession>A0A3P7ET24</accession>